<evidence type="ECO:0000313" key="1">
    <source>
        <dbReference type="EMBL" id="PKY87540.1"/>
    </source>
</evidence>
<reference evidence="1 2" key="1">
    <citation type="submission" date="2017-12" db="EMBL/GenBank/DDBJ databases">
        <title>Phylogenetic diversity of female urinary microbiome.</title>
        <authorList>
            <person name="Thomas-White K."/>
            <person name="Wolfe A.J."/>
        </authorList>
    </citation>
    <scope>NUCLEOTIDE SEQUENCE [LARGE SCALE GENOMIC DNA]</scope>
    <source>
        <strain evidence="1 2">UMB0898</strain>
    </source>
</reference>
<protein>
    <submittedName>
        <fullName evidence="1">Uncharacterized protein</fullName>
    </submittedName>
</protein>
<name>A0A2I1JVY1_9LACT</name>
<dbReference type="Proteomes" id="UP000234384">
    <property type="component" value="Unassembled WGS sequence"/>
</dbReference>
<gene>
    <name evidence="1" type="ORF">CYJ57_07350</name>
</gene>
<proteinExistence type="predicted"/>
<organism evidence="1 2">
    <name type="scientific">Falseniella ignava</name>
    <dbReference type="NCBI Taxonomy" id="137730"/>
    <lineage>
        <taxon>Bacteria</taxon>
        <taxon>Bacillati</taxon>
        <taxon>Bacillota</taxon>
        <taxon>Bacilli</taxon>
        <taxon>Lactobacillales</taxon>
        <taxon>Aerococcaceae</taxon>
        <taxon>Falseniella</taxon>
    </lineage>
</organism>
<accession>A0A2I1JVY1</accession>
<dbReference type="AlphaFoldDB" id="A0A2I1JVY1"/>
<dbReference type="EMBL" id="PKHE01000026">
    <property type="protein sequence ID" value="PKY87540.1"/>
    <property type="molecule type" value="Genomic_DNA"/>
</dbReference>
<dbReference type="OrthoDB" id="7059770at2"/>
<dbReference type="RefSeq" id="WP_101954730.1">
    <property type="nucleotide sequence ID" value="NZ_PKHE01000026.1"/>
</dbReference>
<comment type="caution">
    <text evidence="1">The sequence shown here is derived from an EMBL/GenBank/DDBJ whole genome shotgun (WGS) entry which is preliminary data.</text>
</comment>
<evidence type="ECO:0000313" key="2">
    <source>
        <dbReference type="Proteomes" id="UP000234384"/>
    </source>
</evidence>
<sequence length="112" mass="12934">MCHQSVGLVAREIEKHGIRTVLVGHFPHLAERIRPPRMYMVDAPLGETFSRAYHYDMHETIAHEALEFARTGGDELIYYSPYVWDDHEGLVLPENIEDPRPIIIKNPRALES</sequence>